<evidence type="ECO:0008006" key="4">
    <source>
        <dbReference type="Google" id="ProtNLM"/>
    </source>
</evidence>
<gene>
    <name evidence="2" type="ORF">BU14_0023s0037</name>
</gene>
<dbReference type="EMBL" id="KV918764">
    <property type="protein sequence ID" value="OSX81232.1"/>
    <property type="molecule type" value="Genomic_DNA"/>
</dbReference>
<dbReference type="Gene3D" id="3.90.1410.10">
    <property type="entry name" value="set domain protein methyltransferase, domain 1"/>
    <property type="match status" value="1"/>
</dbReference>
<accession>A0A1X6PK33</accession>
<protein>
    <recommendedName>
        <fullName evidence="4">SET domain-containing protein</fullName>
    </recommendedName>
</protein>
<feature type="region of interest" description="Disordered" evidence="1">
    <location>
        <begin position="85"/>
        <end position="111"/>
    </location>
</feature>
<dbReference type="Proteomes" id="UP000218209">
    <property type="component" value="Unassembled WGS sequence"/>
</dbReference>
<proteinExistence type="predicted"/>
<reference evidence="2 3" key="1">
    <citation type="submission" date="2017-03" db="EMBL/GenBank/DDBJ databases">
        <title>WGS assembly of Porphyra umbilicalis.</title>
        <authorList>
            <person name="Brawley S.H."/>
            <person name="Blouin N.A."/>
            <person name="Ficko-Blean E."/>
            <person name="Wheeler G.L."/>
            <person name="Lohr M."/>
            <person name="Goodson H.V."/>
            <person name="Jenkins J.W."/>
            <person name="Blaby-Haas C.E."/>
            <person name="Helliwell K.E."/>
            <person name="Chan C."/>
            <person name="Marriage T."/>
            <person name="Bhattacharya D."/>
            <person name="Klein A.S."/>
            <person name="Badis Y."/>
            <person name="Brodie J."/>
            <person name="Cao Y."/>
            <person name="Collen J."/>
            <person name="Dittami S.M."/>
            <person name="Gachon C.M."/>
            <person name="Green B.R."/>
            <person name="Karpowicz S."/>
            <person name="Kim J.W."/>
            <person name="Kudahl U."/>
            <person name="Lin S."/>
            <person name="Michel G."/>
            <person name="Mittag M."/>
            <person name="Olson B.J."/>
            <person name="Pangilinan J."/>
            <person name="Peng Y."/>
            <person name="Qiu H."/>
            <person name="Shu S."/>
            <person name="Singer J.T."/>
            <person name="Smith A.G."/>
            <person name="Sprecher B.N."/>
            <person name="Wagner V."/>
            <person name="Wang W."/>
            <person name="Wang Z.-Y."/>
            <person name="Yan J."/>
            <person name="Yarish C."/>
            <person name="Zoeuner-Riek S."/>
            <person name="Zhuang Y."/>
            <person name="Zou Y."/>
            <person name="Lindquist E.A."/>
            <person name="Grimwood J."/>
            <person name="Barry K."/>
            <person name="Rokhsar D.S."/>
            <person name="Schmutz J."/>
            <person name="Stiller J.W."/>
            <person name="Grossman A.R."/>
            <person name="Prochnik S.E."/>
        </authorList>
    </citation>
    <scope>NUCLEOTIDE SEQUENCE [LARGE SCALE GENOMIC DNA]</scope>
    <source>
        <strain evidence="2">4086291</strain>
    </source>
</reference>
<dbReference type="SUPFAM" id="SSF82199">
    <property type="entry name" value="SET domain"/>
    <property type="match status" value="1"/>
</dbReference>
<evidence type="ECO:0000313" key="2">
    <source>
        <dbReference type="EMBL" id="OSX81232.1"/>
    </source>
</evidence>
<dbReference type="OrthoDB" id="341421at2759"/>
<feature type="compositionally biased region" description="Low complexity" evidence="1">
    <location>
        <begin position="87"/>
        <end position="111"/>
    </location>
</feature>
<dbReference type="InterPro" id="IPR046341">
    <property type="entry name" value="SET_dom_sf"/>
</dbReference>
<evidence type="ECO:0000313" key="3">
    <source>
        <dbReference type="Proteomes" id="UP000218209"/>
    </source>
</evidence>
<evidence type="ECO:0000256" key="1">
    <source>
        <dbReference type="SAM" id="MobiDB-lite"/>
    </source>
</evidence>
<dbReference type="AlphaFoldDB" id="A0A1X6PK33"/>
<organism evidence="2 3">
    <name type="scientific">Porphyra umbilicalis</name>
    <name type="common">Purple laver</name>
    <name type="synonym">Red alga</name>
    <dbReference type="NCBI Taxonomy" id="2786"/>
    <lineage>
        <taxon>Eukaryota</taxon>
        <taxon>Rhodophyta</taxon>
        <taxon>Bangiophyceae</taxon>
        <taxon>Bangiales</taxon>
        <taxon>Bangiaceae</taxon>
        <taxon>Porphyra</taxon>
    </lineage>
</organism>
<keyword evidence="3" id="KW-1185">Reference proteome</keyword>
<name>A0A1X6PK33_PORUM</name>
<sequence>MANHAGRVVGRADVSVEYFWDRYAVVAGEDVDVGGEVCISYGKQSNDALLQYFGFVEAGNAWEEYTFSPAVGAVVAGVGGGGGGAPALGARPRQRPQRPAAAAAAAAASRR</sequence>